<evidence type="ECO:0000313" key="2">
    <source>
        <dbReference type="Proteomes" id="UP000616151"/>
    </source>
</evidence>
<evidence type="ECO:0000313" key="1">
    <source>
        <dbReference type="EMBL" id="MBK1871355.1"/>
    </source>
</evidence>
<proteinExistence type="predicted"/>
<gene>
    <name evidence="1" type="ORF">JHL16_33620</name>
</gene>
<name>A0ACC5RFC4_9HYPH</name>
<keyword evidence="2" id="KW-1185">Reference proteome</keyword>
<reference evidence="1" key="1">
    <citation type="submission" date="2021-01" db="EMBL/GenBank/DDBJ databases">
        <authorList>
            <person name="Sun Q."/>
        </authorList>
    </citation>
    <scope>NUCLEOTIDE SEQUENCE</scope>
    <source>
        <strain evidence="1">YIM B02566</strain>
    </source>
</reference>
<dbReference type="EMBL" id="JAENHL010000008">
    <property type="protein sequence ID" value="MBK1871355.1"/>
    <property type="molecule type" value="Genomic_DNA"/>
</dbReference>
<organism evidence="1 2">
    <name type="scientific">Taklimakanibacter albus</name>
    <dbReference type="NCBI Taxonomy" id="2800327"/>
    <lineage>
        <taxon>Bacteria</taxon>
        <taxon>Pseudomonadati</taxon>
        <taxon>Pseudomonadota</taxon>
        <taxon>Alphaproteobacteria</taxon>
        <taxon>Hyphomicrobiales</taxon>
        <taxon>Aestuariivirgaceae</taxon>
        <taxon>Taklimakanibacter</taxon>
    </lineage>
</organism>
<dbReference type="Proteomes" id="UP000616151">
    <property type="component" value="Unassembled WGS sequence"/>
</dbReference>
<accession>A0ACC5RFC4</accession>
<comment type="caution">
    <text evidence="1">The sequence shown here is derived from an EMBL/GenBank/DDBJ whole genome shotgun (WGS) entry which is preliminary data.</text>
</comment>
<protein>
    <submittedName>
        <fullName evidence="1">Ldh family oxidoreductase</fullName>
    </submittedName>
</protein>
<sequence length="339" mass="35640">MSEARAAEAVGLLLAKAGAAPDIARDVAENLADAEASGHGSHGLRLVARYVERLLADRSVGQARPQILSQDGPILRIAGNNAFGQVAGAFATRHGIAVAKEHGIAAVAVTGSSHFGRNGKWPELAADAGLASLHFINAPGAPSSVVPPQGRLARLTANPAAFGLPRRRGDPVIVDFASGDFSVNAIKQAHERGEKLPRASILKQDGTLSDDPADFLLSGQRAMLPFGGFKGFGLAVVIELLAGALTGGATHKGHAPDDATNNMLSIYLDAARFTTEDIYERETAAFLNRLDVVPGARSRQRREESRRSGLMLHPAVERILSETAARLSLEREIAALLGK</sequence>